<organism evidence="4 5">
    <name type="scientific">Enterococcus faecium</name>
    <name type="common">Streptococcus faecium</name>
    <dbReference type="NCBI Taxonomy" id="1352"/>
    <lineage>
        <taxon>Bacteria</taxon>
        <taxon>Bacillati</taxon>
        <taxon>Bacillota</taxon>
        <taxon>Bacilli</taxon>
        <taxon>Lactobacillales</taxon>
        <taxon>Enterococcaceae</taxon>
        <taxon>Enterococcus</taxon>
    </lineage>
</organism>
<dbReference type="InterPro" id="IPR025668">
    <property type="entry name" value="Tnp_DDE_dom"/>
</dbReference>
<keyword evidence="1" id="KW-0812">Transmembrane</keyword>
<proteinExistence type="predicted"/>
<comment type="caution">
    <text evidence="4">The sequence shown here is derived from an EMBL/GenBank/DDBJ whole genome shotgun (WGS) entry which is preliminary data.</text>
</comment>
<accession>A0A9X3XUJ6</accession>
<dbReference type="RefSeq" id="WP_272471510.1">
    <property type="nucleotide sequence ID" value="NZ_JAMWMK010000034.1"/>
</dbReference>
<gene>
    <name evidence="4" type="ORF">M3X98_13520</name>
</gene>
<dbReference type="AlphaFoldDB" id="A0A9X3XUJ6"/>
<dbReference type="Pfam" id="PF13751">
    <property type="entry name" value="DDE_Tnp_1_6"/>
    <property type="match status" value="1"/>
</dbReference>
<evidence type="ECO:0000259" key="3">
    <source>
        <dbReference type="Pfam" id="PF13751"/>
    </source>
</evidence>
<dbReference type="NCBIfam" id="NF033551">
    <property type="entry name" value="transpos_IS1182"/>
    <property type="match status" value="1"/>
</dbReference>
<name>A0A9X3XUJ6_ENTFC</name>
<evidence type="ECO:0000259" key="2">
    <source>
        <dbReference type="Pfam" id="PF05598"/>
    </source>
</evidence>
<evidence type="ECO:0000256" key="1">
    <source>
        <dbReference type="SAM" id="Phobius"/>
    </source>
</evidence>
<keyword evidence="1" id="KW-1133">Transmembrane helix</keyword>
<feature type="domain" description="Transposase InsH N-terminal" evidence="2">
    <location>
        <begin position="18"/>
        <end position="111"/>
    </location>
</feature>
<feature type="domain" description="Transposase DDE" evidence="3">
    <location>
        <begin position="321"/>
        <end position="440"/>
    </location>
</feature>
<evidence type="ECO:0000313" key="4">
    <source>
        <dbReference type="EMBL" id="MDC4249027.1"/>
    </source>
</evidence>
<dbReference type="EMBL" id="JAMWMK010000034">
    <property type="protein sequence ID" value="MDC4249027.1"/>
    <property type="molecule type" value="Genomic_DNA"/>
</dbReference>
<evidence type="ECO:0000313" key="5">
    <source>
        <dbReference type="Proteomes" id="UP001141166"/>
    </source>
</evidence>
<sequence length="511" mass="60437">MMRKQSIEGRNQFAMLTIDDLVPKDHLVRKIDAAIQFDFIYPIVESTYSTYGRPSIDPVVLIKLVFIQYLFGIRSMRQTIKDVETNVAYRWFLGYSFEDPIPHFSTFDKNYVRRFRETTLFEDIFSHILEQAVKAGFVTEDNLYIDSTHIKANANKHKFTKEMTYGQAKAYQDELEDEINKERIAEGKRPFTWDTESELSLQKISHSDPESGYYVKGEREKQFAYSAHTSCEDNGFILSTLITPGNVHDSQVAIDLVKQSKRAFPNIKRVVADAGYKTPKFVHFLSHLKLYPILPYTAPHGVKGMFRKKDFVYDAYFDCYLCPNNQPLLFSTITRDGYRTYKSNPKFCRSCPLLENCTLSTKYQKVVTRHVWADLMDELEHQRHTVLNREIYKKRKQTIERIFADAKEKHGMRWTKYRGLEKVATHTMLTFAAMNLKKLATWLWKTKKPMAFYFKFLQRLPKRSWQLRPLLFVYSLRSNFLTFLYCLLENSFANIICAYFYFLDFYNFVRF</sequence>
<protein>
    <submittedName>
        <fullName evidence="4">IS1182 family transposase</fullName>
    </submittedName>
</protein>
<dbReference type="Proteomes" id="UP001141166">
    <property type="component" value="Unassembled WGS sequence"/>
</dbReference>
<reference evidence="4" key="1">
    <citation type="submission" date="2022-05" db="EMBL/GenBank/DDBJ databases">
        <title>Draft genome sequences of Clostridium perfringens strains isolated from Peru.</title>
        <authorList>
            <person name="Hurtado R."/>
            <person name="Lima L."/>
            <person name="Sousa T."/>
            <person name="Jaiswal A.K."/>
            <person name="Tiwari S."/>
            <person name="Maturrano L."/>
            <person name="Brenig B."/>
            <person name="Azevedo V."/>
        </authorList>
    </citation>
    <scope>NUCLEOTIDE SEQUENCE</scope>
    <source>
        <strain evidence="4">CP4</strain>
    </source>
</reference>
<dbReference type="Pfam" id="PF05598">
    <property type="entry name" value="DUF772"/>
    <property type="match status" value="1"/>
</dbReference>
<dbReference type="PANTHER" id="PTHR33408:SF2">
    <property type="entry name" value="TRANSPOSASE DDE DOMAIN-CONTAINING PROTEIN"/>
    <property type="match status" value="1"/>
</dbReference>
<dbReference type="InterPro" id="IPR047629">
    <property type="entry name" value="IS1182_transpos"/>
</dbReference>
<dbReference type="PANTHER" id="PTHR33408">
    <property type="entry name" value="TRANSPOSASE"/>
    <property type="match status" value="1"/>
</dbReference>
<dbReference type="InterPro" id="IPR008490">
    <property type="entry name" value="Transposase_InsH_N"/>
</dbReference>
<keyword evidence="1" id="KW-0472">Membrane</keyword>
<feature type="transmembrane region" description="Helical" evidence="1">
    <location>
        <begin position="491"/>
        <end position="509"/>
    </location>
</feature>